<dbReference type="KEGG" id="bze:COCCADRAFT_97214"/>
<evidence type="ECO:0000313" key="3">
    <source>
        <dbReference type="Proteomes" id="UP000053841"/>
    </source>
</evidence>
<name>W6XZR8_COCC2</name>
<dbReference type="RefSeq" id="XP_007712679.1">
    <property type="nucleotide sequence ID" value="XM_007714489.1"/>
</dbReference>
<gene>
    <name evidence="2" type="ORF">COCCADRAFT_97214</name>
</gene>
<dbReference type="Proteomes" id="UP000053841">
    <property type="component" value="Unassembled WGS sequence"/>
</dbReference>
<feature type="region of interest" description="Disordered" evidence="1">
    <location>
        <begin position="1"/>
        <end position="21"/>
    </location>
</feature>
<accession>W6XZR8</accession>
<dbReference type="AlphaFoldDB" id="W6XZR8"/>
<feature type="compositionally biased region" description="Polar residues" evidence="1">
    <location>
        <begin position="10"/>
        <end position="21"/>
    </location>
</feature>
<dbReference type="GeneID" id="19154331"/>
<evidence type="ECO:0000256" key="1">
    <source>
        <dbReference type="SAM" id="MobiDB-lite"/>
    </source>
</evidence>
<protein>
    <submittedName>
        <fullName evidence="2">Uncharacterized protein</fullName>
    </submittedName>
</protein>
<dbReference type="EMBL" id="KI964619">
    <property type="protein sequence ID" value="EUC32997.1"/>
    <property type="molecule type" value="Genomic_DNA"/>
</dbReference>
<organism evidence="2 3">
    <name type="scientific">Cochliobolus carbonum (strain 26-R-13)</name>
    <name type="common">Maize leaf spot fungus</name>
    <name type="synonym">Bipolaris zeicola</name>
    <dbReference type="NCBI Taxonomy" id="930089"/>
    <lineage>
        <taxon>Eukaryota</taxon>
        <taxon>Fungi</taxon>
        <taxon>Dikarya</taxon>
        <taxon>Ascomycota</taxon>
        <taxon>Pezizomycotina</taxon>
        <taxon>Dothideomycetes</taxon>
        <taxon>Pleosporomycetidae</taxon>
        <taxon>Pleosporales</taxon>
        <taxon>Pleosporineae</taxon>
        <taxon>Pleosporaceae</taxon>
        <taxon>Bipolaris</taxon>
    </lineage>
</organism>
<dbReference type="HOGENOM" id="CLU_2711502_0_0_1"/>
<keyword evidence="3" id="KW-1185">Reference proteome</keyword>
<proteinExistence type="predicted"/>
<sequence length="73" mass="8336">VNAHLHNQHSHSSATTRTDSYGGSFKYLVVSPDSQTSVPQTHWCCWHRSLSWLLQVLRVTANPAIVRKDQEQH</sequence>
<evidence type="ECO:0000313" key="2">
    <source>
        <dbReference type="EMBL" id="EUC32997.1"/>
    </source>
</evidence>
<reference evidence="2 3" key="1">
    <citation type="journal article" date="2013" name="PLoS Genet.">
        <title>Comparative genome structure, secondary metabolite, and effector coding capacity across Cochliobolus pathogens.</title>
        <authorList>
            <person name="Condon B.J."/>
            <person name="Leng Y."/>
            <person name="Wu D."/>
            <person name="Bushley K.E."/>
            <person name="Ohm R.A."/>
            <person name="Otillar R."/>
            <person name="Martin J."/>
            <person name="Schackwitz W."/>
            <person name="Grimwood J."/>
            <person name="MohdZainudin N."/>
            <person name="Xue C."/>
            <person name="Wang R."/>
            <person name="Manning V.A."/>
            <person name="Dhillon B."/>
            <person name="Tu Z.J."/>
            <person name="Steffenson B.J."/>
            <person name="Salamov A."/>
            <person name="Sun H."/>
            <person name="Lowry S."/>
            <person name="LaButti K."/>
            <person name="Han J."/>
            <person name="Copeland A."/>
            <person name="Lindquist E."/>
            <person name="Barry K."/>
            <person name="Schmutz J."/>
            <person name="Baker S.E."/>
            <person name="Ciuffetti L.M."/>
            <person name="Grigoriev I.V."/>
            <person name="Zhong S."/>
            <person name="Turgeon B.G."/>
        </authorList>
    </citation>
    <scope>NUCLEOTIDE SEQUENCE [LARGE SCALE GENOMIC DNA]</scope>
    <source>
        <strain evidence="2 3">26-R-13</strain>
    </source>
</reference>
<feature type="non-terminal residue" evidence="2">
    <location>
        <position position="1"/>
    </location>
</feature>